<dbReference type="EMBL" id="MOOP01000102">
    <property type="protein sequence ID" value="OUB46635.1"/>
    <property type="molecule type" value="Genomic_DNA"/>
</dbReference>
<dbReference type="RefSeq" id="WP_086401592.1">
    <property type="nucleotide sequence ID" value="NZ_MOOP01000102.1"/>
</dbReference>
<name>A0A9X6LI87_BACTU</name>
<reference evidence="2 3" key="1">
    <citation type="submission" date="2016-10" db="EMBL/GenBank/DDBJ databases">
        <title>Comparative genomics of Bacillus thuringiensis reveals a path to pathogens against multiple invertebrate hosts.</title>
        <authorList>
            <person name="Zheng J."/>
            <person name="Gao Q."/>
            <person name="Liu H."/>
            <person name="Peng D."/>
            <person name="Ruan L."/>
            <person name="Sun M."/>
        </authorList>
    </citation>
    <scope>NUCLEOTIDE SEQUENCE [LARGE SCALE GENOMIC DNA]</scope>
    <source>
        <strain evidence="2">BGSC 4BW1</strain>
    </source>
</reference>
<organism evidence="2 3">
    <name type="scientific">Bacillus thuringiensis serovar iberica</name>
    <dbReference type="NCBI Taxonomy" id="180866"/>
    <lineage>
        <taxon>Bacteria</taxon>
        <taxon>Bacillati</taxon>
        <taxon>Bacillota</taxon>
        <taxon>Bacilli</taxon>
        <taxon>Bacillales</taxon>
        <taxon>Bacillaceae</taxon>
        <taxon>Bacillus</taxon>
        <taxon>Bacillus cereus group</taxon>
    </lineage>
</organism>
<gene>
    <name evidence="2" type="ORF">BK741_18570</name>
</gene>
<keyword evidence="1" id="KW-0812">Transmembrane</keyword>
<keyword evidence="1" id="KW-0472">Membrane</keyword>
<evidence type="ECO:0000313" key="2">
    <source>
        <dbReference type="EMBL" id="OUB46635.1"/>
    </source>
</evidence>
<comment type="caution">
    <text evidence="2">The sequence shown here is derived from an EMBL/GenBank/DDBJ whole genome shotgun (WGS) entry which is preliminary data.</text>
</comment>
<protein>
    <submittedName>
        <fullName evidence="2">Uncharacterized protein</fullName>
    </submittedName>
</protein>
<evidence type="ECO:0000256" key="1">
    <source>
        <dbReference type="SAM" id="Phobius"/>
    </source>
</evidence>
<sequence>MDSQTKKNTRSIKGLIKIISISILVAGFFVYIGFGVNEYVDRGNKLLAIKEEQTQQNIKVAEKMVEKELNVSSKYFKMIGQQIILFSSVEVELDANTEVLWIDNDLPCEVQVNGESYSVVFETQKVNSENKELEMYEPVKINKIIKNVSN</sequence>
<feature type="transmembrane region" description="Helical" evidence="1">
    <location>
        <begin position="12"/>
        <end position="34"/>
    </location>
</feature>
<dbReference type="AlphaFoldDB" id="A0A9X6LI87"/>
<evidence type="ECO:0000313" key="3">
    <source>
        <dbReference type="Proteomes" id="UP000195120"/>
    </source>
</evidence>
<accession>A0A9X6LI87</accession>
<keyword evidence="1" id="KW-1133">Transmembrane helix</keyword>
<proteinExistence type="predicted"/>
<dbReference type="Proteomes" id="UP000195120">
    <property type="component" value="Unassembled WGS sequence"/>
</dbReference>